<dbReference type="GO" id="GO:0005743">
    <property type="term" value="C:mitochondrial inner membrane"/>
    <property type="evidence" value="ECO:0007669"/>
    <property type="project" value="UniProtKB-SubCell"/>
</dbReference>
<evidence type="ECO:0000256" key="14">
    <source>
        <dbReference type="ARBA" id="ARBA00023075"/>
    </source>
</evidence>
<keyword evidence="15 20" id="KW-0496">Mitochondrion</keyword>
<evidence type="ECO:0000256" key="3">
    <source>
        <dbReference type="ARBA" id="ARBA00007012"/>
    </source>
</evidence>
<protein>
    <recommendedName>
        <fullName evidence="5">NADH-ubiquinone oxidoreductase chain 2</fullName>
        <ecNumber evidence="4">7.1.1.2</ecNumber>
    </recommendedName>
    <alternativeName>
        <fullName evidence="17">NADH dehydrogenase subunit 2</fullName>
    </alternativeName>
</protein>
<comment type="similarity">
    <text evidence="3">Belongs to the complex I subunit 2 family.</text>
</comment>
<evidence type="ECO:0000256" key="18">
    <source>
        <dbReference type="ARBA" id="ARBA00049551"/>
    </source>
</evidence>
<evidence type="ECO:0000256" key="10">
    <source>
        <dbReference type="ARBA" id="ARBA00022967"/>
    </source>
</evidence>
<feature type="transmembrane region" description="Helical" evidence="19">
    <location>
        <begin position="6"/>
        <end position="26"/>
    </location>
</feature>
<keyword evidence="12 19" id="KW-1133">Transmembrane helix</keyword>
<evidence type="ECO:0000256" key="4">
    <source>
        <dbReference type="ARBA" id="ARBA00012944"/>
    </source>
</evidence>
<keyword evidence="10" id="KW-1278">Translocase</keyword>
<dbReference type="AlphaFoldDB" id="A0A096X743"/>
<dbReference type="PANTHER" id="PTHR46552:SF1">
    <property type="entry name" value="NADH-UBIQUINONE OXIDOREDUCTASE CHAIN 2"/>
    <property type="match status" value="1"/>
</dbReference>
<feature type="transmembrane region" description="Helical" evidence="19">
    <location>
        <begin position="92"/>
        <end position="108"/>
    </location>
</feature>
<name>A0A096X743_9NEOP</name>
<feature type="transmembrane region" description="Helical" evidence="19">
    <location>
        <begin position="63"/>
        <end position="85"/>
    </location>
</feature>
<feature type="transmembrane region" description="Helical" evidence="19">
    <location>
        <begin position="114"/>
        <end position="132"/>
    </location>
</feature>
<evidence type="ECO:0000256" key="8">
    <source>
        <dbReference type="ARBA" id="ARBA00022692"/>
    </source>
</evidence>
<accession>A0A096X743</accession>
<dbReference type="GO" id="GO:0008137">
    <property type="term" value="F:NADH dehydrogenase (ubiquinone) activity"/>
    <property type="evidence" value="ECO:0007669"/>
    <property type="project" value="UniProtKB-EC"/>
</dbReference>
<sequence length="280" mass="33690">MIMINSSSWIMVWVGLEINMLTFIGLEKYYSYSICEFEVKYFFLQFIGSLFFIMSFLTKIKSFLFFSLMIKLNLFPFILWFIYSVKWMSKKLVFMFFFLQKIGPLILVKKMLEFNLLTLMFIFANLFLSFMYGLMKNYWISYLIYSSISQSSLMMIVSKISFSIFLIFLIYFLFIFYIVKILSNLMNMKKSYLMLLFIIISGFPLSIMFFPKAMMLINLILSDISSIFFYILVLFMAGYFYIYLKLIFFKFSDKSLKINLLKKKSMNLMILSLFFWMIFG</sequence>
<evidence type="ECO:0000256" key="6">
    <source>
        <dbReference type="ARBA" id="ARBA00022448"/>
    </source>
</evidence>
<feature type="transmembrane region" description="Helical" evidence="19">
    <location>
        <begin position="163"/>
        <end position="182"/>
    </location>
</feature>
<dbReference type="PANTHER" id="PTHR46552">
    <property type="entry name" value="NADH-UBIQUINONE OXIDOREDUCTASE CHAIN 2"/>
    <property type="match status" value="1"/>
</dbReference>
<keyword evidence="6" id="KW-0813">Transport</keyword>
<dbReference type="EC" id="7.1.1.2" evidence="4"/>
<evidence type="ECO:0000256" key="9">
    <source>
        <dbReference type="ARBA" id="ARBA00022792"/>
    </source>
</evidence>
<evidence type="ECO:0000256" key="5">
    <source>
        <dbReference type="ARBA" id="ARBA00021008"/>
    </source>
</evidence>
<comment type="subcellular location">
    <subcellularLocation>
        <location evidence="2">Mitochondrion inner membrane</location>
        <topology evidence="2">Multi-pass membrane protein</topology>
    </subcellularLocation>
</comment>
<evidence type="ECO:0000256" key="12">
    <source>
        <dbReference type="ARBA" id="ARBA00022989"/>
    </source>
</evidence>
<evidence type="ECO:0000256" key="7">
    <source>
        <dbReference type="ARBA" id="ARBA00022660"/>
    </source>
</evidence>
<keyword evidence="13" id="KW-0520">NAD</keyword>
<dbReference type="GO" id="GO:0006120">
    <property type="term" value="P:mitochondrial electron transport, NADH to ubiquinone"/>
    <property type="evidence" value="ECO:0007669"/>
    <property type="project" value="TreeGrafter"/>
</dbReference>
<geneLocation type="mitochondrion" evidence="20"/>
<keyword evidence="16 19" id="KW-0472">Membrane</keyword>
<evidence type="ECO:0000256" key="11">
    <source>
        <dbReference type="ARBA" id="ARBA00022982"/>
    </source>
</evidence>
<dbReference type="InterPro" id="IPR050175">
    <property type="entry name" value="Complex_I_Subunit_2"/>
</dbReference>
<reference evidence="20" key="1">
    <citation type="journal article" date="2014" name="BMC Genomics">
        <title>Evolution of multipartite mitochondrial genomes in the booklice of the genus Liposcelis (Psocoptera).</title>
        <authorList>
            <person name="Chen S.C."/>
            <person name="Wei D.D."/>
            <person name="Shao R."/>
            <person name="Shi J.X."/>
            <person name="Dou W."/>
            <person name="Wang J.J."/>
        </authorList>
    </citation>
    <scope>NUCLEOTIDE SEQUENCE</scope>
</reference>
<dbReference type="EMBL" id="KF649226">
    <property type="protein sequence ID" value="AHA47088.1"/>
    <property type="molecule type" value="Genomic_DNA"/>
</dbReference>
<evidence type="ECO:0000313" key="20">
    <source>
        <dbReference type="EMBL" id="AHA47088.1"/>
    </source>
</evidence>
<keyword evidence="8 19" id="KW-0812">Transmembrane</keyword>
<evidence type="ECO:0000256" key="2">
    <source>
        <dbReference type="ARBA" id="ARBA00004448"/>
    </source>
</evidence>
<evidence type="ECO:0000256" key="19">
    <source>
        <dbReference type="SAM" id="Phobius"/>
    </source>
</evidence>
<keyword evidence="7" id="KW-0679">Respiratory chain</keyword>
<keyword evidence="14" id="KW-0830">Ubiquinone</keyword>
<evidence type="ECO:0000256" key="17">
    <source>
        <dbReference type="ARBA" id="ARBA00031028"/>
    </source>
</evidence>
<gene>
    <name evidence="20" type="primary">ND2</name>
</gene>
<feature type="transmembrane region" description="Helical" evidence="19">
    <location>
        <begin position="227"/>
        <end position="248"/>
    </location>
</feature>
<proteinExistence type="inferred from homology"/>
<comment type="catalytic activity">
    <reaction evidence="18">
        <text>a ubiquinone + NADH + 5 H(+)(in) = a ubiquinol + NAD(+) + 4 H(+)(out)</text>
        <dbReference type="Rhea" id="RHEA:29091"/>
        <dbReference type="Rhea" id="RHEA-COMP:9565"/>
        <dbReference type="Rhea" id="RHEA-COMP:9566"/>
        <dbReference type="ChEBI" id="CHEBI:15378"/>
        <dbReference type="ChEBI" id="CHEBI:16389"/>
        <dbReference type="ChEBI" id="CHEBI:17976"/>
        <dbReference type="ChEBI" id="CHEBI:57540"/>
        <dbReference type="ChEBI" id="CHEBI:57945"/>
        <dbReference type="EC" id="7.1.1.2"/>
    </reaction>
</comment>
<feature type="transmembrane region" description="Helical" evidence="19">
    <location>
        <begin position="194"/>
        <end position="221"/>
    </location>
</feature>
<evidence type="ECO:0000256" key="15">
    <source>
        <dbReference type="ARBA" id="ARBA00023128"/>
    </source>
</evidence>
<evidence type="ECO:0000256" key="13">
    <source>
        <dbReference type="ARBA" id="ARBA00023027"/>
    </source>
</evidence>
<keyword evidence="9" id="KW-0999">Mitochondrion inner membrane</keyword>
<evidence type="ECO:0000256" key="1">
    <source>
        <dbReference type="ARBA" id="ARBA00003257"/>
    </source>
</evidence>
<comment type="function">
    <text evidence="1">Core subunit of the mitochondrial membrane respiratory chain NADH dehydrogenase (Complex I) that is believed to belong to the minimal assembly required for catalysis. Complex I functions in the transfer of electrons from NADH to the respiratory chain. The immediate electron acceptor for the enzyme is believed to be ubiquinone.</text>
</comment>
<keyword evidence="11" id="KW-0249">Electron transport</keyword>
<evidence type="ECO:0000256" key="16">
    <source>
        <dbReference type="ARBA" id="ARBA00023136"/>
    </source>
</evidence>
<feature type="transmembrane region" description="Helical" evidence="19">
    <location>
        <begin position="38"/>
        <end position="57"/>
    </location>
</feature>
<organism evidence="20">
    <name type="scientific">Liposcelis paeta</name>
    <dbReference type="NCBI Taxonomy" id="209927"/>
    <lineage>
        <taxon>Eukaryota</taxon>
        <taxon>Metazoa</taxon>
        <taxon>Ecdysozoa</taxon>
        <taxon>Arthropoda</taxon>
        <taxon>Hexapoda</taxon>
        <taxon>Insecta</taxon>
        <taxon>Pterygota</taxon>
        <taxon>Neoptera</taxon>
        <taxon>Paraneoptera</taxon>
        <taxon>Psocodea</taxon>
        <taxon>Troctomorpha</taxon>
        <taxon>Liposcelidetae</taxon>
        <taxon>Liposcelididae</taxon>
        <taxon>Liposcelis</taxon>
    </lineage>
</organism>